<organism evidence="15 16">
    <name type="scientific">Aeromonas dhakensis</name>
    <dbReference type="NCBI Taxonomy" id="196024"/>
    <lineage>
        <taxon>Bacteria</taxon>
        <taxon>Pseudomonadati</taxon>
        <taxon>Pseudomonadota</taxon>
        <taxon>Gammaproteobacteria</taxon>
        <taxon>Aeromonadales</taxon>
        <taxon>Aeromonadaceae</taxon>
        <taxon>Aeromonas</taxon>
    </lineage>
</organism>
<evidence type="ECO:0000256" key="2">
    <source>
        <dbReference type="ARBA" id="ARBA00007379"/>
    </source>
</evidence>
<comment type="caution">
    <text evidence="15">The sequence shown here is derived from an EMBL/GenBank/DDBJ whole genome shotgun (WGS) entry which is preliminary data.</text>
</comment>
<dbReference type="InterPro" id="IPR004513">
    <property type="entry name" value="FtsX"/>
</dbReference>
<evidence type="ECO:0000313" key="15">
    <source>
        <dbReference type="EMBL" id="EKB26009.1"/>
    </source>
</evidence>
<evidence type="ECO:0000256" key="5">
    <source>
        <dbReference type="ARBA" id="ARBA00022475"/>
    </source>
</evidence>
<accession>K1K2A2</accession>
<dbReference type="AlphaFoldDB" id="K1K2A2"/>
<comment type="subunit">
    <text evidence="3">Forms a membrane-associated complex with FtsE.</text>
</comment>
<dbReference type="Pfam" id="PF18075">
    <property type="entry name" value="FtsX_ECD"/>
    <property type="match status" value="1"/>
</dbReference>
<evidence type="ECO:0000256" key="3">
    <source>
        <dbReference type="ARBA" id="ARBA00011160"/>
    </source>
</evidence>
<proteinExistence type="inferred from homology"/>
<dbReference type="InterPro" id="IPR003838">
    <property type="entry name" value="ABC3_permease_C"/>
</dbReference>
<evidence type="ECO:0000256" key="9">
    <source>
        <dbReference type="ARBA" id="ARBA00022989"/>
    </source>
</evidence>
<dbReference type="PANTHER" id="PTHR47755:SF1">
    <property type="entry name" value="CELL DIVISION PROTEIN FTSX"/>
    <property type="match status" value="1"/>
</dbReference>
<evidence type="ECO:0000256" key="1">
    <source>
        <dbReference type="ARBA" id="ARBA00004429"/>
    </source>
</evidence>
<keyword evidence="8" id="KW-0812">Transmembrane</keyword>
<dbReference type="GeneID" id="47843650"/>
<dbReference type="InterPro" id="IPR040690">
    <property type="entry name" value="FtsX_ECD"/>
</dbReference>
<keyword evidence="16" id="KW-1185">Reference proteome</keyword>
<dbReference type="Proteomes" id="UP000005149">
    <property type="component" value="Unassembled WGS sequence"/>
</dbReference>
<dbReference type="NCBIfam" id="TIGR00439">
    <property type="entry name" value="FtsX_Gneg"/>
    <property type="match status" value="1"/>
</dbReference>
<keyword evidence="10 12" id="KW-0472">Membrane</keyword>
<reference evidence="15 16" key="1">
    <citation type="submission" date="2012-06" db="EMBL/GenBank/DDBJ databases">
        <title>The Genome Sequence of Aeromonas hydrophila SSU.</title>
        <authorList>
            <consortium name="The Broad Institute Genome Sequencing Platform"/>
            <person name="Earl A."/>
            <person name="Ward D."/>
            <person name="Feldgarden M."/>
            <person name="Gevers D."/>
            <person name="Chopra A."/>
            <person name="Walker B."/>
            <person name="Young S.K."/>
            <person name="Zeng Q."/>
            <person name="Gargeya S."/>
            <person name="Fitzgerald M."/>
            <person name="Haas B."/>
            <person name="Abouelleil A."/>
            <person name="Alvarado L."/>
            <person name="Arachchi H.M."/>
            <person name="Berlin A.M."/>
            <person name="Chapman S.B."/>
            <person name="Goldberg J."/>
            <person name="Griggs A."/>
            <person name="Gujja S."/>
            <person name="Hansen M."/>
            <person name="Howarth C."/>
            <person name="Imamovic A."/>
            <person name="Larimer J."/>
            <person name="McCowan C."/>
            <person name="Montmayeur A."/>
            <person name="Murphy C."/>
            <person name="Neiman D."/>
            <person name="Pearson M."/>
            <person name="Priest M."/>
            <person name="Roberts A."/>
            <person name="Saif S."/>
            <person name="Shea T."/>
            <person name="Sisk P."/>
            <person name="Sykes S."/>
            <person name="Wortman J."/>
            <person name="Nusbaum C."/>
            <person name="Birren B."/>
        </authorList>
    </citation>
    <scope>NUCLEOTIDE SEQUENCE [LARGE SCALE GENOMIC DNA]</scope>
    <source>
        <strain evidence="15 16">SSU</strain>
    </source>
</reference>
<evidence type="ECO:0000259" key="13">
    <source>
        <dbReference type="Pfam" id="PF02687"/>
    </source>
</evidence>
<dbReference type="GO" id="GO:0032153">
    <property type="term" value="C:cell division site"/>
    <property type="evidence" value="ECO:0007669"/>
    <property type="project" value="TreeGrafter"/>
</dbReference>
<dbReference type="EMBL" id="AGWR01000039">
    <property type="protein sequence ID" value="EKB26009.1"/>
    <property type="molecule type" value="Genomic_DNA"/>
</dbReference>
<feature type="domain" description="ABC3 transporter permease C-terminal" evidence="13">
    <location>
        <begin position="194"/>
        <end position="309"/>
    </location>
</feature>
<evidence type="ECO:0000313" key="16">
    <source>
        <dbReference type="Proteomes" id="UP000005149"/>
    </source>
</evidence>
<dbReference type="PIRSF" id="PIRSF003097">
    <property type="entry name" value="FtsX"/>
    <property type="match status" value="1"/>
</dbReference>
<dbReference type="RefSeq" id="WP_005308051.1">
    <property type="nucleotide sequence ID" value="NZ_AOBN01000004.1"/>
</dbReference>
<dbReference type="PATRIC" id="fig|1073377.4.peg.3927"/>
<dbReference type="FunFam" id="3.30.70.3040:FF:000002">
    <property type="entry name" value="Cell division protein FtsX"/>
    <property type="match status" value="1"/>
</dbReference>
<keyword evidence="6 12" id="KW-0997">Cell inner membrane</keyword>
<keyword evidence="5 12" id="KW-1003">Cell membrane</keyword>
<keyword evidence="11 12" id="KW-0131">Cell cycle</keyword>
<comment type="subcellular location">
    <subcellularLocation>
        <location evidence="1">Cell inner membrane</location>
        <topology evidence="1">Multi-pass membrane protein</topology>
    </subcellularLocation>
</comment>
<dbReference type="HOGENOM" id="CLU_073546_0_0_6"/>
<dbReference type="PANTHER" id="PTHR47755">
    <property type="entry name" value="CELL DIVISION PROTEIN FTSX"/>
    <property type="match status" value="1"/>
</dbReference>
<name>K1K2A2_9GAMM</name>
<comment type="function">
    <text evidence="12">Part of the ABC transporter FtsEX involved in cellular division.</text>
</comment>
<gene>
    <name evidence="15" type="ORF">HMPREF1171_03868</name>
</gene>
<keyword evidence="9" id="KW-1133">Transmembrane helix</keyword>
<feature type="domain" description="FtsX extracellular" evidence="14">
    <location>
        <begin position="76"/>
        <end position="169"/>
    </location>
</feature>
<evidence type="ECO:0000256" key="7">
    <source>
        <dbReference type="ARBA" id="ARBA00022618"/>
    </source>
</evidence>
<dbReference type="Gene3D" id="3.30.70.3040">
    <property type="match status" value="1"/>
</dbReference>
<dbReference type="GO" id="GO:0005886">
    <property type="term" value="C:plasma membrane"/>
    <property type="evidence" value="ECO:0007669"/>
    <property type="project" value="UniProtKB-SubCell"/>
</dbReference>
<evidence type="ECO:0000256" key="8">
    <source>
        <dbReference type="ARBA" id="ARBA00022692"/>
    </source>
</evidence>
<evidence type="ECO:0000256" key="10">
    <source>
        <dbReference type="ARBA" id="ARBA00023136"/>
    </source>
</evidence>
<dbReference type="GO" id="GO:0051301">
    <property type="term" value="P:cell division"/>
    <property type="evidence" value="ECO:0007669"/>
    <property type="project" value="UniProtKB-KW"/>
</dbReference>
<dbReference type="KEGG" id="adh:CK627_05665"/>
<accession>A0A249CWU3</accession>
<protein>
    <recommendedName>
        <fullName evidence="4 12">Cell division protein FtsX</fullName>
    </recommendedName>
</protein>
<evidence type="ECO:0000256" key="11">
    <source>
        <dbReference type="ARBA" id="ARBA00023306"/>
    </source>
</evidence>
<comment type="similarity">
    <text evidence="2 12">Belongs to the ABC-4 integral membrane protein family. FtsX subfamily.</text>
</comment>
<evidence type="ECO:0000256" key="6">
    <source>
        <dbReference type="ARBA" id="ARBA00022519"/>
    </source>
</evidence>
<keyword evidence="7 12" id="KW-0132">Cell division</keyword>
<evidence type="ECO:0000256" key="12">
    <source>
        <dbReference type="PIRNR" id="PIRNR003097"/>
    </source>
</evidence>
<sequence length="318" mass="35775">MAIRARHKQPPLRRFMMYWVDHARQAFASLGELWRNPLASLMTLAVLGVSLALPSCFHVLLKNAEVVEGSWQTSSQISLYLRKDLPEQNILDMKQRILLYPEVESVTYMSRDEALKEFREISGFGDALDYLDSNPLPPVLSVIPDPRWQNPEGAAELLNKLSNEDGVEQGKLDLQWLTRLQGIMNLLRHTITGIAVLLLSAVLLIVGNTLRLNILNQRSEIEVLKLVGATDAFIHRPFLYTGIWFGVIGGMLAWWLTEVMVIWSEGVVKELAGLYNSNFRLVGMGAVDGINLILLGALLGLIASWFSVHRHIRDIEPS</sequence>
<dbReference type="Pfam" id="PF02687">
    <property type="entry name" value="FtsX"/>
    <property type="match status" value="1"/>
</dbReference>
<evidence type="ECO:0000256" key="4">
    <source>
        <dbReference type="ARBA" id="ARBA00021907"/>
    </source>
</evidence>
<evidence type="ECO:0000259" key="14">
    <source>
        <dbReference type="Pfam" id="PF18075"/>
    </source>
</evidence>
<dbReference type="InterPro" id="IPR047590">
    <property type="entry name" value="FtsX_proteobact-type"/>
</dbReference>